<proteinExistence type="predicted"/>
<accession>A0ABR7MA11</accession>
<reference evidence="1 2" key="1">
    <citation type="submission" date="2016-07" db="EMBL/GenBank/DDBJ databases">
        <title>Genome analysis of Flavihumibacter stibioxidans YS-17.</title>
        <authorList>
            <person name="Shi K."/>
            <person name="Han Y."/>
            <person name="Wang G."/>
        </authorList>
    </citation>
    <scope>NUCLEOTIDE SEQUENCE [LARGE SCALE GENOMIC DNA]</scope>
    <source>
        <strain evidence="1 2">YS-17</strain>
    </source>
</reference>
<name>A0ABR7MA11_9BACT</name>
<keyword evidence="2" id="KW-1185">Reference proteome</keyword>
<protein>
    <submittedName>
        <fullName evidence="1">Uncharacterized protein</fullName>
    </submittedName>
</protein>
<organism evidence="1 2">
    <name type="scientific">Flavihumibacter stibioxidans</name>
    <dbReference type="NCBI Taxonomy" id="1834163"/>
    <lineage>
        <taxon>Bacteria</taxon>
        <taxon>Pseudomonadati</taxon>
        <taxon>Bacteroidota</taxon>
        <taxon>Chitinophagia</taxon>
        <taxon>Chitinophagales</taxon>
        <taxon>Chitinophagaceae</taxon>
        <taxon>Flavihumibacter</taxon>
    </lineage>
</organism>
<evidence type="ECO:0000313" key="2">
    <source>
        <dbReference type="Proteomes" id="UP000765802"/>
    </source>
</evidence>
<comment type="caution">
    <text evidence="1">The sequence shown here is derived from an EMBL/GenBank/DDBJ whole genome shotgun (WGS) entry which is preliminary data.</text>
</comment>
<gene>
    <name evidence="1" type="ORF">BC349_10290</name>
</gene>
<sequence length="144" mass="16662">MPRNLILLCCGVGLFFSTSHIVQSQPAKPVNQRFINYQLEQQKNWQNKQLPANSVLYRHSVKYPAAAFRLSREADRPVTIRMPSYMIPLETSNFNPSLQQYLQDNKWQNIQWEKVRWRKDPAKGIGADLIKSFAAPASFLPSKN</sequence>
<dbReference type="Proteomes" id="UP000765802">
    <property type="component" value="Unassembled WGS sequence"/>
</dbReference>
<evidence type="ECO:0000313" key="1">
    <source>
        <dbReference type="EMBL" id="MBC6491423.1"/>
    </source>
</evidence>
<dbReference type="EMBL" id="MBUA01000012">
    <property type="protein sequence ID" value="MBC6491423.1"/>
    <property type="molecule type" value="Genomic_DNA"/>
</dbReference>